<organism evidence="6">
    <name type="scientific">marine sediment metagenome</name>
    <dbReference type="NCBI Taxonomy" id="412755"/>
    <lineage>
        <taxon>unclassified sequences</taxon>
        <taxon>metagenomes</taxon>
        <taxon>ecological metagenomes</taxon>
    </lineage>
</organism>
<dbReference type="AlphaFoldDB" id="A0A0F9K328"/>
<dbReference type="PROSITE" id="PS00198">
    <property type="entry name" value="4FE4S_FER_1"/>
    <property type="match status" value="1"/>
</dbReference>
<dbReference type="Pfam" id="PF14691">
    <property type="entry name" value="Fer4_20"/>
    <property type="match status" value="1"/>
</dbReference>
<dbReference type="SUPFAM" id="SSF51971">
    <property type="entry name" value="Nucleotide-binding domain"/>
    <property type="match status" value="1"/>
</dbReference>
<sequence>RNHMKILSMNVKISKIWGVLNNRMEIKTTLANILLKNKDAILKVERYTRTEFENLITSVTKAEKERQDILEKIKEIGSIDIHTLKKELEIAEDLLIFNIEYLKELGSLEFLGEKSRFFHSLIEKNVINGIFPNVNIIKDKNLCCGCGLCDSICPVHAINYTSSTFELNEDICIDCGLCFSCCPRSFFPKSLKHIKVGTDSNTRHSEAINSYIDIYSAHTNDKRIKNLAQDGGIVTTLLKTAFQAHLIDASIAVSVSDEPHRPLPVIIDREEELLRTAGTKYTNSPSLKILHASRNYKNIAVVGTPCMMEALKKISFYPLNKPFYENITLKIGLFCMESFDYDQIKDLLSREFSQISINKVKKMDIDKGRFYIFHKDGSIFTTPVKHINKYSRPACFFCDDLTSEQADISVGSIGSEPGWSTVIIRTSKGANLFQKALDLKLIEKKEIKEDSKSFRILNRVAKSKQKIYKETYRPKMIEQDPYVRISNFQEVSEGLTLEMVKLEASRCLQCGMPHCISGCPVNIDIPQFLKLLKQGKSIDALRLMKDYNLLPAICGRVCPQETQCEKLCLLNGLEEPIAIGYLERFIADWERENQLKECPDCKPPNNIKVAVIGSGPAGLTCAGELARNGYDVTIFEAFHLGGGVLTYGIPEFRLPKEIVKGEIETLKLLDVKIQYNTIIGKSLTIQDLKEMEYKAFFIGVGAGLPMFPKMTGLNLNGVLTANEFLTRVNLMKAYKFPEYDTPIKVGEVVLVIGGGNTALDAARVAKRLGARRVILVYRRSELEMPARREEYHHALEEEIEFMFLTNPIRFIGDDKDNLKQVKILKMRLGKPDESGRHRPIPIENSESIMEADTVIIAIGALANPIFTKSLPDLKLNKWGYIETDENSKTSLEGIYAGGDIVSGSATVISAMGAGKKAARSIHKYLKYKLALIENYSGS</sequence>
<dbReference type="InterPro" id="IPR028261">
    <property type="entry name" value="DPD_II"/>
</dbReference>
<dbReference type="PROSITE" id="PS51379">
    <property type="entry name" value="4FE4S_FER_2"/>
    <property type="match status" value="3"/>
</dbReference>
<dbReference type="Gene3D" id="1.10.1060.10">
    <property type="entry name" value="Alpha-helical ferredoxin"/>
    <property type="match status" value="1"/>
</dbReference>
<dbReference type="PRINTS" id="PR00368">
    <property type="entry name" value="FADPNR"/>
</dbReference>
<comment type="cofactor">
    <cofactor evidence="1">
        <name>Zn(2+)</name>
        <dbReference type="ChEBI" id="CHEBI:29105"/>
    </cofactor>
</comment>
<dbReference type="SUPFAM" id="SSF46548">
    <property type="entry name" value="alpha-helical ferredoxin"/>
    <property type="match status" value="1"/>
</dbReference>
<dbReference type="Gene3D" id="3.10.450.750">
    <property type="match status" value="1"/>
</dbReference>
<evidence type="ECO:0000256" key="2">
    <source>
        <dbReference type="ARBA" id="ARBA00022833"/>
    </source>
</evidence>
<dbReference type="PRINTS" id="PR00469">
    <property type="entry name" value="PNDRDTASEII"/>
</dbReference>
<accession>A0A0F9K328</accession>
<dbReference type="GO" id="GO:0051536">
    <property type="term" value="F:iron-sulfur cluster binding"/>
    <property type="evidence" value="ECO:0007669"/>
    <property type="project" value="InterPro"/>
</dbReference>
<dbReference type="InterPro" id="IPR017900">
    <property type="entry name" value="4Fe4S_Fe_S_CS"/>
</dbReference>
<dbReference type="InterPro" id="IPR023753">
    <property type="entry name" value="FAD/NAD-binding_dom"/>
</dbReference>
<keyword evidence="2" id="KW-0862">Zinc</keyword>
<dbReference type="PANTHER" id="PTHR42783">
    <property type="entry name" value="GLUTAMATE SYNTHASE [NADPH] SMALL CHAIN"/>
    <property type="match status" value="1"/>
</dbReference>
<protein>
    <recommendedName>
        <fullName evidence="4">formate dehydrogenase (coenzyme F420)</fullName>
        <ecNumber evidence="4">1.17.98.3</ecNumber>
    </recommendedName>
</protein>
<feature type="domain" description="4Fe-4S ferredoxin-type" evidence="5">
    <location>
        <begin position="165"/>
        <end position="192"/>
    </location>
</feature>
<dbReference type="InterPro" id="IPR006004">
    <property type="entry name" value="SudA-like"/>
</dbReference>
<dbReference type="EC" id="1.17.98.3" evidence="4"/>
<dbReference type="GO" id="GO:0043794">
    <property type="term" value="F:formate dehydrogenase (coenzyme F420) activity"/>
    <property type="evidence" value="ECO:0007669"/>
    <property type="project" value="UniProtKB-EC"/>
</dbReference>
<dbReference type="InterPro" id="IPR017896">
    <property type="entry name" value="4Fe4S_Fe-S-bd"/>
</dbReference>
<proteinExistence type="predicted"/>
<dbReference type="PANTHER" id="PTHR42783:SF3">
    <property type="entry name" value="GLUTAMATE SYNTHASE [NADPH] SMALL CHAIN-RELATED"/>
    <property type="match status" value="1"/>
</dbReference>
<dbReference type="NCBIfam" id="TIGR01316">
    <property type="entry name" value="gltA"/>
    <property type="match status" value="1"/>
</dbReference>
<comment type="catalytic activity">
    <reaction evidence="3">
        <text>oxidized coenzyme F420-(gamma-L-Glu)(n) + formate + 2 H(+) = reduced coenzyme F420-(gamma-L-Glu)(n) + CO2</text>
        <dbReference type="Rhea" id="RHEA:42764"/>
        <dbReference type="Rhea" id="RHEA-COMP:12939"/>
        <dbReference type="Rhea" id="RHEA-COMP:14378"/>
        <dbReference type="ChEBI" id="CHEBI:15378"/>
        <dbReference type="ChEBI" id="CHEBI:15740"/>
        <dbReference type="ChEBI" id="CHEBI:16526"/>
        <dbReference type="ChEBI" id="CHEBI:133980"/>
        <dbReference type="ChEBI" id="CHEBI:139511"/>
        <dbReference type="EC" id="1.17.98.3"/>
    </reaction>
</comment>
<name>A0A0F9K328_9ZZZZ</name>
<evidence type="ECO:0000256" key="1">
    <source>
        <dbReference type="ARBA" id="ARBA00001947"/>
    </source>
</evidence>
<feature type="non-terminal residue" evidence="6">
    <location>
        <position position="1"/>
    </location>
</feature>
<dbReference type="Gene3D" id="3.30.70.20">
    <property type="match status" value="1"/>
</dbReference>
<dbReference type="SUPFAM" id="SSF54862">
    <property type="entry name" value="4Fe-4S ferredoxins"/>
    <property type="match status" value="1"/>
</dbReference>
<evidence type="ECO:0000313" key="6">
    <source>
        <dbReference type="EMBL" id="KKM05673.1"/>
    </source>
</evidence>
<reference evidence="6" key="1">
    <citation type="journal article" date="2015" name="Nature">
        <title>Complex archaea that bridge the gap between prokaryotes and eukaryotes.</title>
        <authorList>
            <person name="Spang A."/>
            <person name="Saw J.H."/>
            <person name="Jorgensen S.L."/>
            <person name="Zaremba-Niedzwiedzka K."/>
            <person name="Martijn J."/>
            <person name="Lind A.E."/>
            <person name="van Eijk R."/>
            <person name="Schleper C."/>
            <person name="Guy L."/>
            <person name="Ettema T.J."/>
        </authorList>
    </citation>
    <scope>NUCLEOTIDE SEQUENCE</scope>
</reference>
<dbReference type="Pfam" id="PF04422">
    <property type="entry name" value="FrhB_FdhB_N"/>
    <property type="match status" value="1"/>
</dbReference>
<dbReference type="EMBL" id="LAZR01016164">
    <property type="protein sequence ID" value="KKM05673.1"/>
    <property type="molecule type" value="Genomic_DNA"/>
</dbReference>
<feature type="domain" description="4Fe-4S ferredoxin-type" evidence="5">
    <location>
        <begin position="498"/>
        <end position="528"/>
    </location>
</feature>
<dbReference type="InterPro" id="IPR007525">
    <property type="entry name" value="FrhB_FdhB_C"/>
</dbReference>
<evidence type="ECO:0000256" key="3">
    <source>
        <dbReference type="ARBA" id="ARBA00047971"/>
    </source>
</evidence>
<dbReference type="InterPro" id="IPR036188">
    <property type="entry name" value="FAD/NAD-bd_sf"/>
</dbReference>
<evidence type="ECO:0000259" key="5">
    <source>
        <dbReference type="PROSITE" id="PS51379"/>
    </source>
</evidence>
<dbReference type="Pfam" id="PF07992">
    <property type="entry name" value="Pyr_redox_2"/>
    <property type="match status" value="1"/>
</dbReference>
<gene>
    <name evidence="6" type="ORF">LCGC14_1751710</name>
</gene>
<dbReference type="InterPro" id="IPR009051">
    <property type="entry name" value="Helical_ferredxn"/>
</dbReference>
<feature type="domain" description="4Fe-4S ferredoxin-type" evidence="5">
    <location>
        <begin position="134"/>
        <end position="163"/>
    </location>
</feature>
<dbReference type="Gene3D" id="3.50.50.60">
    <property type="entry name" value="FAD/NAD(P)-binding domain"/>
    <property type="match status" value="2"/>
</dbReference>
<evidence type="ECO:0000256" key="4">
    <source>
        <dbReference type="ARBA" id="ARBA00049724"/>
    </source>
</evidence>
<dbReference type="InterPro" id="IPR007516">
    <property type="entry name" value="Co_F420_Hydgase/DH_bsu_N"/>
</dbReference>
<comment type="caution">
    <text evidence="6">The sequence shown here is derived from an EMBL/GenBank/DDBJ whole genome shotgun (WGS) entry which is preliminary data.</text>
</comment>
<dbReference type="Pfam" id="PF04432">
    <property type="entry name" value="FrhB_FdhB_C"/>
    <property type="match status" value="1"/>
</dbReference>